<evidence type="ECO:0000313" key="1">
    <source>
        <dbReference type="EMBL" id="OBB90319.1"/>
    </source>
</evidence>
<reference evidence="2" key="1">
    <citation type="submission" date="2016-06" db="EMBL/GenBank/DDBJ databases">
        <authorList>
            <person name="Sutton G."/>
            <person name="Brinkac L."/>
            <person name="Sanka R."/>
            <person name="Adams M."/>
            <person name="Lau E."/>
            <person name="Mehaffy C."/>
            <person name="Tameris M."/>
            <person name="Hatherill M."/>
            <person name="Hanekom W."/>
            <person name="Mahomed H."/>
            <person name="Mcshane H."/>
        </authorList>
    </citation>
    <scope>NUCLEOTIDE SEQUENCE [LARGE SCALE GENOMIC DNA]</scope>
    <source>
        <strain evidence="2">852002-10433_SCH5171157</strain>
    </source>
</reference>
<dbReference type="AlphaFoldDB" id="A0A1A0W3R0"/>
<proteinExistence type="predicted"/>
<sequence length="190" mass="20166">MGVVHDTDDVQLAELAALIKERNSIDARLGAILNRPASIGNIGEWIAAQVFDIDLVSSGSNAAFDGHFTSGLLAGKTVNVKAYGRQEGLLDVITNPTLDYYLVMTGPKGALKSSKGGLRPFCIDSVYLFNSKDLLAALEVTGVKVGVATSVRAAQWNAAEIFPNSANPALVLTELQKSRLAMFESEKGGR</sequence>
<dbReference type="RefSeq" id="WP_064882705.1">
    <property type="nucleotide sequence ID" value="NZ_LZSY01000095.1"/>
</dbReference>
<gene>
    <name evidence="1" type="ORF">A5779_26275</name>
</gene>
<name>A0A1A0W3R0_MYCPR</name>
<accession>A0A1A0W3R0</accession>
<dbReference type="EMBL" id="LZSY01000095">
    <property type="protein sequence ID" value="OBB90319.1"/>
    <property type="molecule type" value="Genomic_DNA"/>
</dbReference>
<protein>
    <submittedName>
        <fullName evidence="1">Uncharacterized protein</fullName>
    </submittedName>
</protein>
<dbReference type="Proteomes" id="UP000094008">
    <property type="component" value="Unassembled WGS sequence"/>
</dbReference>
<organism evidence="1 2">
    <name type="scientific">Mycolicibacterium peregrinum</name>
    <name type="common">Mycobacterium peregrinum</name>
    <dbReference type="NCBI Taxonomy" id="43304"/>
    <lineage>
        <taxon>Bacteria</taxon>
        <taxon>Bacillati</taxon>
        <taxon>Actinomycetota</taxon>
        <taxon>Actinomycetes</taxon>
        <taxon>Mycobacteriales</taxon>
        <taxon>Mycobacteriaceae</taxon>
        <taxon>Mycolicibacterium</taxon>
    </lineage>
</organism>
<evidence type="ECO:0000313" key="2">
    <source>
        <dbReference type="Proteomes" id="UP000094008"/>
    </source>
</evidence>
<comment type="caution">
    <text evidence="1">The sequence shown here is derived from an EMBL/GenBank/DDBJ whole genome shotgun (WGS) entry which is preliminary data.</text>
</comment>